<reference evidence="3" key="1">
    <citation type="submission" date="2015-03" db="EMBL/GenBank/DDBJ databases">
        <authorList>
            <consortium name="Pathogen Informatics"/>
            <person name="Murphy D."/>
        </authorList>
    </citation>
    <scope>NUCLEOTIDE SEQUENCE [LARGE SCALE GENOMIC DNA]</scope>
    <source>
        <strain evidence="3">IP6945</strain>
    </source>
</reference>
<name>A0A0T9NNY8_9GAMM</name>
<protein>
    <submittedName>
        <fullName evidence="2">Uncharacterized protein</fullName>
    </submittedName>
</protein>
<gene>
    <name evidence="2" type="ORF">ERS008472_00902</name>
</gene>
<dbReference type="Proteomes" id="UP000041882">
    <property type="component" value="Unassembled WGS sequence"/>
</dbReference>
<keyword evidence="3" id="KW-1185">Reference proteome</keyword>
<evidence type="ECO:0000313" key="2">
    <source>
        <dbReference type="EMBL" id="CNH22587.1"/>
    </source>
</evidence>
<dbReference type="RefSeq" id="WP_050112925.1">
    <property type="nucleotide sequence ID" value="NZ_CQAW01000003.1"/>
</dbReference>
<keyword evidence="1" id="KW-0175">Coiled coil</keyword>
<accession>A0A0T9NNY8</accession>
<evidence type="ECO:0000313" key="3">
    <source>
        <dbReference type="Proteomes" id="UP000041882"/>
    </source>
</evidence>
<dbReference type="EMBL" id="CQAW01000003">
    <property type="protein sequence ID" value="CNH22587.1"/>
    <property type="molecule type" value="Genomic_DNA"/>
</dbReference>
<dbReference type="AlphaFoldDB" id="A0A0T9NNY8"/>
<organism evidence="2 3">
    <name type="scientific">Yersinia thracica</name>
    <dbReference type="NCBI Taxonomy" id="2890319"/>
    <lineage>
        <taxon>Bacteria</taxon>
        <taxon>Pseudomonadati</taxon>
        <taxon>Pseudomonadota</taxon>
        <taxon>Gammaproteobacteria</taxon>
        <taxon>Enterobacterales</taxon>
        <taxon>Yersiniaceae</taxon>
        <taxon>Yersinia</taxon>
    </lineage>
</organism>
<evidence type="ECO:0000256" key="1">
    <source>
        <dbReference type="SAM" id="Coils"/>
    </source>
</evidence>
<feature type="coiled-coil region" evidence="1">
    <location>
        <begin position="83"/>
        <end position="145"/>
    </location>
</feature>
<proteinExistence type="predicted"/>
<sequence length="284" mass="32163">MLKELQLTKYDDDINTIVTYQPIPFTPEQGDAGYAIRVIEIYRLKKMAHLLEQFELLTGYATSRSNCTPCEINTLIERGQQICKQEEIKVKAVEHEISQLNIELNNAQRGVSSLSSYNGNIRGLMSNLNDRVENAKLRLENTKASVSARKGLLGLLRGQVEQMLSEGSKGFKGKVMELLPMDSLPSETYQGDRFSSGLTSHKYAWKELNKLEHALKNILEKCTVPKDKYSLNNGGKEIALLSKQYYQIESESMRSKMALDDFVGLMKKKSSWLTDKTRAIKNSL</sequence>